<evidence type="ECO:0000313" key="2">
    <source>
        <dbReference type="Proteomes" id="UP000011151"/>
    </source>
</evidence>
<dbReference type="EMBL" id="JX483874">
    <property type="protein sequence ID" value="AGC35569.1"/>
    <property type="molecule type" value="Genomic_DNA"/>
</dbReference>
<keyword evidence="2" id="KW-1185">Reference proteome</keyword>
<gene>
    <name evidence="1" type="ORF">RHEph02_gp002</name>
</gene>
<name>L7TMP3_9CAUD</name>
<dbReference type="Proteomes" id="UP000011151">
    <property type="component" value="Segment"/>
</dbReference>
<reference evidence="1 2" key="1">
    <citation type="journal article" date="2013" name="Appl. Environ. Microbiol.">
        <title>Narrow Host-Range Bacteriophages that Infect Rhizobium etli associate with Distinct Genomic Types.</title>
        <authorList>
            <person name="Santamaria R.I."/>
            <person name="Bustos P."/>
            <person name="Sepulveda-Robles O."/>
            <person name="Lozano L."/>
            <person name="Rodriguez C."/>
            <person name="Fernandez J.L."/>
            <person name="Juarez S."/>
            <person name="Kameyama L."/>
            <person name="Guarneros G."/>
            <person name="Davila G."/>
            <person name="Gonzalez V."/>
        </authorList>
    </citation>
    <scope>NUCLEOTIDE SEQUENCE [LARGE SCALE GENOMIC DNA]</scope>
</reference>
<accession>L7TMP3</accession>
<organism evidence="1 2">
    <name type="scientific">Rhizobium phage RHEph02</name>
    <dbReference type="NCBI Taxonomy" id="1220602"/>
    <lineage>
        <taxon>Viruses</taxon>
        <taxon>Duplodnaviria</taxon>
        <taxon>Heunggongvirae</taxon>
        <taxon>Uroviricota</taxon>
        <taxon>Caudoviricetes</taxon>
        <taxon>Autographivirales</taxon>
        <taxon>Dunnvirinae</taxon>
        <taxon>Cuernavacavirus</taxon>
        <taxon>Cuernavacavirus RHEph02</taxon>
    </lineage>
</organism>
<proteinExistence type="predicted"/>
<evidence type="ECO:0000313" key="1">
    <source>
        <dbReference type="EMBL" id="AGC35569.1"/>
    </source>
</evidence>
<sequence>MDNASSSKPVILGLGLIRFRLDICLSLLRSITYWHRYKLGIDQIQGLFTSLLGIKG</sequence>
<protein>
    <submittedName>
        <fullName evidence="1">Uncharacterized protein</fullName>
    </submittedName>
</protein>